<dbReference type="STRING" id="641665.GCA_002104455_03306"/>
<dbReference type="InterPro" id="IPR017938">
    <property type="entry name" value="Riboflavin_synthase-like_b-brl"/>
</dbReference>
<evidence type="ECO:0000256" key="1">
    <source>
        <dbReference type="ARBA" id="ARBA00001974"/>
    </source>
</evidence>
<reference evidence="12" key="1">
    <citation type="submission" date="2016-10" db="EMBL/GenBank/DDBJ databases">
        <authorList>
            <person name="Varghese N."/>
            <person name="Submissions S."/>
        </authorList>
    </citation>
    <scope>NUCLEOTIDE SEQUENCE [LARGE SCALE GENOMIC DNA]</scope>
    <source>
        <strain evidence="12">CGMCC 1.9127</strain>
    </source>
</reference>
<dbReference type="Pfam" id="PF00175">
    <property type="entry name" value="NAD_binding_1"/>
    <property type="match status" value="1"/>
</dbReference>
<comment type="cofactor">
    <cofactor evidence="1">
        <name>FAD</name>
        <dbReference type="ChEBI" id="CHEBI:57692"/>
    </cofactor>
</comment>
<feature type="domain" description="FAD-binding FR-type" evidence="10">
    <location>
        <begin position="6"/>
        <end position="110"/>
    </location>
</feature>
<comment type="similarity">
    <text evidence="2">Belongs to the ferredoxin--NADP reductase type 1 family.</text>
</comment>
<evidence type="ECO:0000313" key="11">
    <source>
        <dbReference type="EMBL" id="SEL14622.1"/>
    </source>
</evidence>
<dbReference type="SUPFAM" id="SSF52343">
    <property type="entry name" value="Ferredoxin reductase-like, C-terminal NADP-linked domain"/>
    <property type="match status" value="1"/>
</dbReference>
<dbReference type="InterPro" id="IPR039261">
    <property type="entry name" value="FNR_nucleotide-bd"/>
</dbReference>
<evidence type="ECO:0000313" key="12">
    <source>
        <dbReference type="Proteomes" id="UP000199297"/>
    </source>
</evidence>
<dbReference type="GO" id="GO:0004324">
    <property type="term" value="F:ferredoxin-NADP+ reductase activity"/>
    <property type="evidence" value="ECO:0007669"/>
    <property type="project" value="UniProtKB-EC"/>
</dbReference>
<dbReference type="SUPFAM" id="SSF63380">
    <property type="entry name" value="Riboflavin synthase domain-like"/>
    <property type="match status" value="1"/>
</dbReference>
<name>A0A1H7MTN0_9GAMM</name>
<dbReference type="PANTHER" id="PTHR47878">
    <property type="entry name" value="OXIDOREDUCTASE FAD/NAD(P)-BINDING DOMAIN PROTEIN"/>
    <property type="match status" value="1"/>
</dbReference>
<evidence type="ECO:0000259" key="10">
    <source>
        <dbReference type="PROSITE" id="PS51384"/>
    </source>
</evidence>
<evidence type="ECO:0000256" key="5">
    <source>
        <dbReference type="ARBA" id="ARBA00022741"/>
    </source>
</evidence>
<dbReference type="CDD" id="cd06195">
    <property type="entry name" value="FNR1"/>
    <property type="match status" value="1"/>
</dbReference>
<proteinExistence type="inferred from homology"/>
<evidence type="ECO:0000256" key="3">
    <source>
        <dbReference type="ARBA" id="ARBA00013223"/>
    </source>
</evidence>
<dbReference type="RefSeq" id="WP_085284811.1">
    <property type="nucleotide sequence ID" value="NZ_FOBI01000006.1"/>
</dbReference>
<protein>
    <recommendedName>
        <fullName evidence="3">ferredoxin--NADP(+) reductase</fullName>
        <ecNumber evidence="3">1.18.1.2</ecNumber>
    </recommendedName>
</protein>
<sequence>MTADLKGFTPGIVTHYQQWTEHEFSIQVKANIAPYQAGQFTKLALKDQAGKWLRRAYSFVNSPNHDLGPDVMEFLIIDVPNGGLSPRLAKLQLGDEIYVGETASGFMTLNEIPERVSDLWLLSTGTAIGPFLSILAEPECQQRFSKLVLVHAVRTRQELVYQELIAKLQHEYRGNLIYLPIVSREQHPDIISDRIPNLLSDGRLMQAVNLNASKTSSFFYLCGNPDMVRDTRAVLSKLGFEKHLRRSPGHFSSENYW</sequence>
<organism evidence="11 12">
    <name type="scientific">Colwellia chukchiensis</name>
    <dbReference type="NCBI Taxonomy" id="641665"/>
    <lineage>
        <taxon>Bacteria</taxon>
        <taxon>Pseudomonadati</taxon>
        <taxon>Pseudomonadota</taxon>
        <taxon>Gammaproteobacteria</taxon>
        <taxon>Alteromonadales</taxon>
        <taxon>Colwelliaceae</taxon>
        <taxon>Colwellia</taxon>
    </lineage>
</organism>
<evidence type="ECO:0000256" key="4">
    <source>
        <dbReference type="ARBA" id="ARBA00022630"/>
    </source>
</evidence>
<dbReference type="GO" id="GO:0000166">
    <property type="term" value="F:nucleotide binding"/>
    <property type="evidence" value="ECO:0007669"/>
    <property type="project" value="UniProtKB-KW"/>
</dbReference>
<gene>
    <name evidence="11" type="ORF">SAMN05216262_106130</name>
</gene>
<keyword evidence="6" id="KW-0274">FAD</keyword>
<dbReference type="InterPro" id="IPR033892">
    <property type="entry name" value="FNR_bac"/>
</dbReference>
<dbReference type="EC" id="1.18.1.2" evidence="3"/>
<evidence type="ECO:0000256" key="7">
    <source>
        <dbReference type="ARBA" id="ARBA00022857"/>
    </source>
</evidence>
<dbReference type="InterPro" id="IPR017927">
    <property type="entry name" value="FAD-bd_FR_type"/>
</dbReference>
<keyword evidence="5" id="KW-0547">Nucleotide-binding</keyword>
<keyword evidence="8" id="KW-0560">Oxidoreductase</keyword>
<dbReference type="GO" id="GO:0034599">
    <property type="term" value="P:cellular response to oxidative stress"/>
    <property type="evidence" value="ECO:0007669"/>
    <property type="project" value="TreeGrafter"/>
</dbReference>
<dbReference type="Gene3D" id="2.40.30.10">
    <property type="entry name" value="Translation factors"/>
    <property type="match status" value="1"/>
</dbReference>
<evidence type="ECO:0000256" key="9">
    <source>
        <dbReference type="ARBA" id="ARBA00047776"/>
    </source>
</evidence>
<keyword evidence="12" id="KW-1185">Reference proteome</keyword>
<dbReference type="InterPro" id="IPR001433">
    <property type="entry name" value="OxRdtase_FAD/NAD-bd"/>
</dbReference>
<dbReference type="AlphaFoldDB" id="A0A1H7MTN0"/>
<dbReference type="EMBL" id="FOBI01000006">
    <property type="protein sequence ID" value="SEL14622.1"/>
    <property type="molecule type" value="Genomic_DNA"/>
</dbReference>
<dbReference type="OrthoDB" id="9784483at2"/>
<keyword evidence="7" id="KW-0521">NADP</keyword>
<keyword evidence="4" id="KW-0285">Flavoprotein</keyword>
<evidence type="ECO:0000256" key="2">
    <source>
        <dbReference type="ARBA" id="ARBA00008312"/>
    </source>
</evidence>
<evidence type="ECO:0000256" key="6">
    <source>
        <dbReference type="ARBA" id="ARBA00022827"/>
    </source>
</evidence>
<evidence type="ECO:0000256" key="8">
    <source>
        <dbReference type="ARBA" id="ARBA00023002"/>
    </source>
</evidence>
<dbReference type="Proteomes" id="UP000199297">
    <property type="component" value="Unassembled WGS sequence"/>
</dbReference>
<accession>A0A1H7MTN0</accession>
<dbReference type="InterPro" id="IPR051930">
    <property type="entry name" value="FNR_type-1"/>
</dbReference>
<dbReference type="Gene3D" id="3.40.50.80">
    <property type="entry name" value="Nucleotide-binding domain of ferredoxin-NADP reductase (FNR) module"/>
    <property type="match status" value="1"/>
</dbReference>
<dbReference type="PROSITE" id="PS51384">
    <property type="entry name" value="FAD_FR"/>
    <property type="match status" value="1"/>
</dbReference>
<comment type="catalytic activity">
    <reaction evidence="9">
        <text>2 reduced [2Fe-2S]-[ferredoxin] + NADP(+) + H(+) = 2 oxidized [2Fe-2S]-[ferredoxin] + NADPH</text>
        <dbReference type="Rhea" id="RHEA:20125"/>
        <dbReference type="Rhea" id="RHEA-COMP:10000"/>
        <dbReference type="Rhea" id="RHEA-COMP:10001"/>
        <dbReference type="ChEBI" id="CHEBI:15378"/>
        <dbReference type="ChEBI" id="CHEBI:33737"/>
        <dbReference type="ChEBI" id="CHEBI:33738"/>
        <dbReference type="ChEBI" id="CHEBI:57783"/>
        <dbReference type="ChEBI" id="CHEBI:58349"/>
        <dbReference type="EC" id="1.18.1.2"/>
    </reaction>
</comment>
<dbReference type="PANTHER" id="PTHR47878:SF1">
    <property type="entry name" value="FLAVODOXIN_FERREDOXIN--NADP REDUCTASE"/>
    <property type="match status" value="1"/>
</dbReference>
<dbReference type="GO" id="GO:0042167">
    <property type="term" value="P:heme catabolic process"/>
    <property type="evidence" value="ECO:0007669"/>
    <property type="project" value="TreeGrafter"/>
</dbReference>